<dbReference type="InterPro" id="IPR051481">
    <property type="entry name" value="BTB-POZ/Galectin-3-binding"/>
</dbReference>
<reference evidence="2" key="1">
    <citation type="submission" date="2021-10" db="EMBL/GenBank/DDBJ databases">
        <title>Tropical sea cucumber genome reveals ecological adaptation and Cuvierian tubules defense mechanism.</title>
        <authorList>
            <person name="Chen T."/>
        </authorList>
    </citation>
    <scope>NUCLEOTIDE SEQUENCE</scope>
    <source>
        <strain evidence="2">Nanhai2018</strain>
        <tissue evidence="2">Muscle</tissue>
    </source>
</reference>
<proteinExistence type="predicted"/>
<dbReference type="SUPFAM" id="SSF54695">
    <property type="entry name" value="POZ domain"/>
    <property type="match status" value="6"/>
</dbReference>
<dbReference type="InterPro" id="IPR018247">
    <property type="entry name" value="EF_Hand_1_Ca_BS"/>
</dbReference>
<dbReference type="SMART" id="SM00225">
    <property type="entry name" value="BTB"/>
    <property type="match status" value="6"/>
</dbReference>
<dbReference type="Gene3D" id="3.30.710.10">
    <property type="entry name" value="Potassium Channel Kv1.1, Chain A"/>
    <property type="match status" value="6"/>
</dbReference>
<feature type="domain" description="BTB" evidence="1">
    <location>
        <begin position="50"/>
        <end position="126"/>
    </location>
</feature>
<protein>
    <submittedName>
        <fullName evidence="2">Kelch repeat and BTB domain-containing protein 8</fullName>
    </submittedName>
</protein>
<feature type="domain" description="BTB" evidence="1">
    <location>
        <begin position="684"/>
        <end position="761"/>
    </location>
</feature>
<evidence type="ECO:0000259" key="1">
    <source>
        <dbReference type="PROSITE" id="PS50097"/>
    </source>
</evidence>
<dbReference type="InterPro" id="IPR011333">
    <property type="entry name" value="SKP1/BTB/POZ_sf"/>
</dbReference>
<evidence type="ECO:0000313" key="3">
    <source>
        <dbReference type="Proteomes" id="UP001152320"/>
    </source>
</evidence>
<dbReference type="Proteomes" id="UP001152320">
    <property type="component" value="Chromosome 18"/>
</dbReference>
<dbReference type="InterPro" id="IPR000210">
    <property type="entry name" value="BTB/POZ_dom"/>
</dbReference>
<evidence type="ECO:0000313" key="2">
    <source>
        <dbReference type="EMBL" id="KAJ8025246.1"/>
    </source>
</evidence>
<dbReference type="PANTHER" id="PTHR24410:SF23">
    <property type="entry name" value="BTB DOMAIN-CONTAINING PROTEIN-RELATED"/>
    <property type="match status" value="1"/>
</dbReference>
<feature type="domain" description="BTB" evidence="1">
    <location>
        <begin position="1152"/>
        <end position="1220"/>
    </location>
</feature>
<dbReference type="CDD" id="cd18186">
    <property type="entry name" value="BTB_POZ_ZBTB_KLHL-like"/>
    <property type="match status" value="1"/>
</dbReference>
<dbReference type="OrthoDB" id="2359033at2759"/>
<dbReference type="EMBL" id="JAIZAY010000018">
    <property type="protein sequence ID" value="KAJ8025246.1"/>
    <property type="molecule type" value="Genomic_DNA"/>
</dbReference>
<dbReference type="Pfam" id="PF00651">
    <property type="entry name" value="BTB"/>
    <property type="match status" value="6"/>
</dbReference>
<feature type="domain" description="BTB" evidence="1">
    <location>
        <begin position="223"/>
        <end position="291"/>
    </location>
</feature>
<keyword evidence="3" id="KW-1185">Reference proteome</keyword>
<dbReference type="PANTHER" id="PTHR24410">
    <property type="entry name" value="HL07962P-RELATED"/>
    <property type="match status" value="1"/>
</dbReference>
<feature type="domain" description="BTB" evidence="1">
    <location>
        <begin position="982"/>
        <end position="1058"/>
    </location>
</feature>
<sequence>MSGEEEISKEDFNKMNLDLARTPHTALTTVENTTALETNFSSNFYDLNTSDIALEVGADVFHAHQLVLWAWSTKFRQHLQDLSPRSLSTDNGQQILKLELHAGEDIAETFNDFLSFLYSGKVALNKDKIWTMYDLANTYCIVELQEVISQYLVKDFLASSLSREELINFMTEAKMRGMFDVFNYFRKKLLFNYWVEDLPPEFTVKVHNFPAYFLKIFDDKSTSDVVIQTENKEFHLHRLLLCLQSGVLKELLPDHTAGKAYKLDKDLYCHNEETLEDILKFIYDETIDLDFRTAMLSLKIAKKLQINTLVDVCTTFLEEYAIHVSFNDELIHCLQQTALLKMNYLHDIFYQILLANFFLFVDRLLPTMSNDLLCQILESASFLAYDEYSLLCSLLPRLVKLKDNDPNSYHKMLNLIRFHQMSVSEISELDLCLGLSDDLVMAALLYRCSLWEQTFTKLTPNHGPRLYLDPPRPCITTETFQDQPQLSIEGQYDMGFVYKLRTTQQDMSANSYLLKQENDGDPFTIYKHYMEIDAFWCHDGDQTLRFTLKFQEEKDLDDDVNAYDSNDSNSIQEEDILLQTTGAVVLYIEESAIVASTKTCPLKLATGDYGGHKLYADQEMYFEFGLPRETIVDDNKTTVKLYMFTKPRQQSPTIKALKESIKKEQCHQTLTDKMSHLFNDKASSDIILETNGDVKFYVHRFILCSWSEVFLELFLKLDETVSTSTVHEEDQQHAVFLPVDEAEAFQLFLKYMYTERLSADVNLIWEVVSLADEYKVDELKKACSVSLLGYISSCPLNGRLVEVMSKAQVRKMKNLKEAIWQRILRNLCFFPESLLSTLSTRQLCEALKRSDLVVENEYCLLQILLPKLRELFTVPENVSLGKILNEIRFTEMSGDQLQRVMQLDIVHPIKSDMKDAILHHSLLWEKQRGIPKSKGPRLYLDPPAPILEKDLTENTIQHSKTVSDHCALGKYFSQNFNDLSTSDVTLKVGEKAFYVHKLVLGAWSPKFKKTLETHGPKHGLNSETEGAFQMELHDIEDFVMEFELILLYFYSGSITLDRNNIWNVSSIAEIYHIVELKEKCTKVLISLLPPIPSICELFKYLESSVYRNMPVVVKQCRIKLALLYWLDVPSPFLKLEDFAASFLKLFDDQNTSDVIVNTEKSKFHLHRLILYSQSEMFKQTLDEDGDQHIFALDKDLYDGDEETLRKVLKFLYTDKIDLDFSTVWLIIKIATKLRVDSLLNLCTKFIEQHAIFVPINDQLIHCLHQANILEMKNLYEIFYQILLAKFFLFSDSLLPSISNDLLCQMLESSDLLAYNEYSLFCILQPRLAELKFSDVAVFERMLNLVRFHQMSASQIKEVTELDFIPLDINDDNIQHALSYRCALLTVGKMLESEVHDLYGLEDSSPTTTEDEFNYDYHEDDEIDFYTDVKCVRFLPIKENGFITEPRDTLSDEEVQHLISGDASKTRTDYQTLNEKISQLLNDDTSSDIIVQATDAKLHAHQLILGLWSDAFQNLLEKPDGNWTFCEDHQKYVLSLTESPAEKKVFGDLLKFMYYSHVTINIDHIWKLVSLAEKYGVGDLKNAGLWCVTYMILR</sequence>
<gene>
    <name evidence="2" type="ORF">HOLleu_35401</name>
</gene>
<feature type="domain" description="BTB" evidence="1">
    <location>
        <begin position="1486"/>
        <end position="1561"/>
    </location>
</feature>
<comment type="caution">
    <text evidence="2">The sequence shown here is derived from an EMBL/GenBank/DDBJ whole genome shotgun (WGS) entry which is preliminary data.</text>
</comment>
<organism evidence="2 3">
    <name type="scientific">Holothuria leucospilota</name>
    <name type="common">Black long sea cucumber</name>
    <name type="synonym">Mertensiothuria leucospilota</name>
    <dbReference type="NCBI Taxonomy" id="206669"/>
    <lineage>
        <taxon>Eukaryota</taxon>
        <taxon>Metazoa</taxon>
        <taxon>Echinodermata</taxon>
        <taxon>Eleutherozoa</taxon>
        <taxon>Echinozoa</taxon>
        <taxon>Holothuroidea</taxon>
        <taxon>Aspidochirotacea</taxon>
        <taxon>Aspidochirotida</taxon>
        <taxon>Holothuriidae</taxon>
        <taxon>Holothuria</taxon>
    </lineage>
</organism>
<dbReference type="PROSITE" id="PS00018">
    <property type="entry name" value="EF_HAND_1"/>
    <property type="match status" value="1"/>
</dbReference>
<accession>A0A9Q0YT33</accession>
<dbReference type="PROSITE" id="PS50097">
    <property type="entry name" value="BTB"/>
    <property type="match status" value="6"/>
</dbReference>
<name>A0A9Q0YT33_HOLLE</name>